<keyword evidence="1" id="KW-0175">Coiled coil</keyword>
<evidence type="ECO:0000313" key="2">
    <source>
        <dbReference type="EMBL" id="KAK9934495.1"/>
    </source>
</evidence>
<evidence type="ECO:0000256" key="1">
    <source>
        <dbReference type="SAM" id="Coils"/>
    </source>
</evidence>
<evidence type="ECO:0000313" key="3">
    <source>
        <dbReference type="Proteomes" id="UP001457282"/>
    </source>
</evidence>
<comment type="caution">
    <text evidence="2">The sequence shown here is derived from an EMBL/GenBank/DDBJ whole genome shotgun (WGS) entry which is preliminary data.</text>
</comment>
<dbReference type="PANTHER" id="PTHR43939">
    <property type="entry name" value="COILED-COIL DOMAIN-CONTAINING PROTEIN 158"/>
    <property type="match status" value="1"/>
</dbReference>
<reference evidence="2 3" key="1">
    <citation type="journal article" date="2023" name="G3 (Bethesda)">
        <title>A chromosome-length genome assembly and annotation of blackberry (Rubus argutus, cv. 'Hillquist').</title>
        <authorList>
            <person name="Bruna T."/>
            <person name="Aryal R."/>
            <person name="Dudchenko O."/>
            <person name="Sargent D.J."/>
            <person name="Mead D."/>
            <person name="Buti M."/>
            <person name="Cavallini A."/>
            <person name="Hytonen T."/>
            <person name="Andres J."/>
            <person name="Pham M."/>
            <person name="Weisz D."/>
            <person name="Mascagni F."/>
            <person name="Usai G."/>
            <person name="Natali L."/>
            <person name="Bassil N."/>
            <person name="Fernandez G.E."/>
            <person name="Lomsadze A."/>
            <person name="Armour M."/>
            <person name="Olukolu B."/>
            <person name="Poorten T."/>
            <person name="Britton C."/>
            <person name="Davik J."/>
            <person name="Ashrafi H."/>
            <person name="Aiden E.L."/>
            <person name="Borodovsky M."/>
            <person name="Worthington M."/>
        </authorList>
    </citation>
    <scope>NUCLEOTIDE SEQUENCE [LARGE SCALE GENOMIC DNA]</scope>
    <source>
        <strain evidence="2">PI 553951</strain>
    </source>
</reference>
<accession>A0AAW1XDM6</accession>
<proteinExistence type="predicted"/>
<protein>
    <submittedName>
        <fullName evidence="2">Uncharacterized protein</fullName>
    </submittedName>
</protein>
<name>A0AAW1XDM6_RUBAR</name>
<organism evidence="2 3">
    <name type="scientific">Rubus argutus</name>
    <name type="common">Southern blackberry</name>
    <dbReference type="NCBI Taxonomy" id="59490"/>
    <lineage>
        <taxon>Eukaryota</taxon>
        <taxon>Viridiplantae</taxon>
        <taxon>Streptophyta</taxon>
        <taxon>Embryophyta</taxon>
        <taxon>Tracheophyta</taxon>
        <taxon>Spermatophyta</taxon>
        <taxon>Magnoliopsida</taxon>
        <taxon>eudicotyledons</taxon>
        <taxon>Gunneridae</taxon>
        <taxon>Pentapetalae</taxon>
        <taxon>rosids</taxon>
        <taxon>fabids</taxon>
        <taxon>Rosales</taxon>
        <taxon>Rosaceae</taxon>
        <taxon>Rosoideae</taxon>
        <taxon>Rosoideae incertae sedis</taxon>
        <taxon>Rubus</taxon>
    </lineage>
</organism>
<sequence length="324" mass="36580">MSELEKCRTELQEKSNALEAAELSKEELIRSENSVASLQEILSQNSVILQKIEEMLSQTGVLEELQSMDILERLQWLVDESVKLKGISMEFQTLKDAMYAIDLPEVISSSNLESQVNWLRESYSQANEEVIVLRDEITATKEVARKNIDHLTVSLSAELQAKEYLQAELDDLTSEYKHILEKEHQLSLEKAEMVRMLLDVSGIVVEKEEVYQLSSDIATLIDTCIGKIKEQGSASLEHLIASLSAEMQAKEFLQVELDSLTSKYQEIVEKEHQVSSEKAEMVKMLLDVSGIVMVNEDISQLSSDIATLIERCTHKIKEQSSAVI</sequence>
<feature type="coiled-coil region" evidence="1">
    <location>
        <begin position="1"/>
        <end position="31"/>
    </location>
</feature>
<dbReference type="AlphaFoldDB" id="A0AAW1XDM6"/>
<feature type="coiled-coil region" evidence="1">
    <location>
        <begin position="155"/>
        <end position="182"/>
    </location>
</feature>
<dbReference type="Proteomes" id="UP001457282">
    <property type="component" value="Unassembled WGS sequence"/>
</dbReference>
<keyword evidence="3" id="KW-1185">Reference proteome</keyword>
<dbReference type="PANTHER" id="PTHR43939:SF68">
    <property type="entry name" value="CENTROSOMAL PROTEIN OF 290 KDA-LIKE"/>
    <property type="match status" value="1"/>
</dbReference>
<dbReference type="EMBL" id="JBEDUW010000004">
    <property type="protein sequence ID" value="KAK9934495.1"/>
    <property type="molecule type" value="Genomic_DNA"/>
</dbReference>
<gene>
    <name evidence="2" type="ORF">M0R45_021636</name>
</gene>